<keyword evidence="2" id="KW-1185">Reference proteome</keyword>
<evidence type="ECO:0000313" key="2">
    <source>
        <dbReference type="Proteomes" id="UP000789901"/>
    </source>
</evidence>
<dbReference type="Proteomes" id="UP000789901">
    <property type="component" value="Unassembled WGS sequence"/>
</dbReference>
<accession>A0ABN7XKQ3</accession>
<sequence length="55" mass="6414">MSEFAEFDINNNILHINLIKFYGAQANTTMFHSWDHVINGIFYNDEYKNLITGST</sequence>
<feature type="non-terminal residue" evidence="1">
    <location>
        <position position="55"/>
    </location>
</feature>
<name>A0ABN7XKQ3_GIGMA</name>
<protein>
    <submittedName>
        <fullName evidence="1">27539_t:CDS:1</fullName>
    </submittedName>
</protein>
<gene>
    <name evidence="1" type="ORF">GMARGA_LOCUS43545</name>
</gene>
<evidence type="ECO:0000313" key="1">
    <source>
        <dbReference type="EMBL" id="CAG8854724.1"/>
    </source>
</evidence>
<reference evidence="1 2" key="1">
    <citation type="submission" date="2021-06" db="EMBL/GenBank/DDBJ databases">
        <authorList>
            <person name="Kallberg Y."/>
            <person name="Tangrot J."/>
            <person name="Rosling A."/>
        </authorList>
    </citation>
    <scope>NUCLEOTIDE SEQUENCE [LARGE SCALE GENOMIC DNA]</scope>
    <source>
        <strain evidence="1 2">120-4 pot B 10/14</strain>
    </source>
</reference>
<organism evidence="1 2">
    <name type="scientific">Gigaspora margarita</name>
    <dbReference type="NCBI Taxonomy" id="4874"/>
    <lineage>
        <taxon>Eukaryota</taxon>
        <taxon>Fungi</taxon>
        <taxon>Fungi incertae sedis</taxon>
        <taxon>Mucoromycota</taxon>
        <taxon>Glomeromycotina</taxon>
        <taxon>Glomeromycetes</taxon>
        <taxon>Diversisporales</taxon>
        <taxon>Gigasporaceae</taxon>
        <taxon>Gigaspora</taxon>
    </lineage>
</organism>
<dbReference type="EMBL" id="CAJVQB010141650">
    <property type="protein sequence ID" value="CAG8854724.1"/>
    <property type="molecule type" value="Genomic_DNA"/>
</dbReference>
<proteinExistence type="predicted"/>
<comment type="caution">
    <text evidence="1">The sequence shown here is derived from an EMBL/GenBank/DDBJ whole genome shotgun (WGS) entry which is preliminary data.</text>
</comment>